<reference evidence="1 2" key="1">
    <citation type="submission" date="2022-07" db="EMBL/GenBank/DDBJ databases">
        <title>Mucilaginibacter sp. JC4.</title>
        <authorList>
            <person name="Le V."/>
            <person name="Ko S.-R."/>
            <person name="Ahn C.-Y."/>
            <person name="Oh H.-M."/>
        </authorList>
    </citation>
    <scope>NUCLEOTIDE SEQUENCE [LARGE SCALE GENOMIC DNA]</scope>
    <source>
        <strain evidence="1 2">JC4</strain>
    </source>
</reference>
<evidence type="ECO:0000313" key="1">
    <source>
        <dbReference type="EMBL" id="MCQ6958877.1"/>
    </source>
</evidence>
<protein>
    <recommendedName>
        <fullName evidence="3">DUF4252 domain-containing protein</fullName>
    </recommendedName>
</protein>
<dbReference type="Proteomes" id="UP001204376">
    <property type="component" value="Unassembled WGS sequence"/>
</dbReference>
<organism evidence="1 2">
    <name type="scientific">Mucilaginibacter aquariorum</name>
    <dbReference type="NCBI Taxonomy" id="2967225"/>
    <lineage>
        <taxon>Bacteria</taxon>
        <taxon>Pseudomonadati</taxon>
        <taxon>Bacteroidota</taxon>
        <taxon>Sphingobacteriia</taxon>
        <taxon>Sphingobacteriales</taxon>
        <taxon>Sphingobacteriaceae</taxon>
        <taxon>Mucilaginibacter</taxon>
    </lineage>
</organism>
<dbReference type="EMBL" id="JANHOH010000002">
    <property type="protein sequence ID" value="MCQ6958877.1"/>
    <property type="molecule type" value="Genomic_DNA"/>
</dbReference>
<evidence type="ECO:0008006" key="3">
    <source>
        <dbReference type="Google" id="ProtNLM"/>
    </source>
</evidence>
<evidence type="ECO:0000313" key="2">
    <source>
        <dbReference type="Proteomes" id="UP001204376"/>
    </source>
</evidence>
<comment type="caution">
    <text evidence="1">The sequence shown here is derived from an EMBL/GenBank/DDBJ whole genome shotgun (WGS) entry which is preliminary data.</text>
</comment>
<sequence>MFKRILFLFFICTKAVAQTPDKDYLETLNSFSKHPFGYVAIPYAPDNRKKLIVENRALYEFYIKHNISGKYLNYVEFLKSAFANGISFNEKEIRDYHFIDDKSKVFKKYQSKGINFVITNYLIPLNKNQFRTKVTDDESLYTLIYIMSKNMYIASLSDYTGFYQFITVPEILERKKKMSRNYR</sequence>
<keyword evidence="2" id="KW-1185">Reference proteome</keyword>
<gene>
    <name evidence="1" type="ORF">NPE20_12960</name>
</gene>
<accession>A0ABT1T2N7</accession>
<proteinExistence type="predicted"/>
<name>A0ABT1T2N7_9SPHI</name>
<dbReference type="RefSeq" id="WP_256539072.1">
    <property type="nucleotide sequence ID" value="NZ_JANHOH010000002.1"/>
</dbReference>